<reference evidence="9 10" key="1">
    <citation type="submission" date="2018-04" db="EMBL/GenBank/DDBJ databases">
        <title>Genomic Encyclopedia of Type Strains, Phase III (KMG-III): the genomes of soil and plant-associated and newly described type strains.</title>
        <authorList>
            <person name="Whitman W."/>
        </authorList>
    </citation>
    <scope>NUCLEOTIDE SEQUENCE [LARGE SCALE GENOMIC DNA]</scope>
    <source>
        <strain evidence="9 10">NW12</strain>
    </source>
</reference>
<sequence>MTVTALALALLAATAPAPPPYAGAYQPVGVDEIGAWAEADEDERQLALSPLLIRDAALDAYVRRALCDTVGAARCAGVRVYVLRVPLFNASMAANGTMRVFSGLLLRARSEAELGAVLGHEFGHFERRHTLAQFRAQRTGSDLLGWGAVLAAMVPDADLRRRFATLGRSVYGALYRFSRDQEREADRLGIGYLNASRLRPQAAAQLWHSAIAEAGASAVARGAHRPRLDRIGFYASHPPEAERAATLDALALPDATDRDDGADRHADALAPWLPLFLDDQIKLNDFGASAYLIAACAARGWTAALWRARGDLYRARGNPHDLVNAARFYAQATALDPSLAAAQRGLGLALVRTGRLAEGQAALRRYLALDPAAGDATMIAALIAAPEDR</sequence>
<evidence type="ECO:0000256" key="7">
    <source>
        <dbReference type="SAM" id="SignalP"/>
    </source>
</evidence>
<dbReference type="GO" id="GO:0046872">
    <property type="term" value="F:metal ion binding"/>
    <property type="evidence" value="ECO:0007669"/>
    <property type="project" value="UniProtKB-KW"/>
</dbReference>
<comment type="similarity">
    <text evidence="6">Belongs to the peptidase M48 family.</text>
</comment>
<dbReference type="RefSeq" id="WP_107045635.1">
    <property type="nucleotide sequence ID" value="NZ_PZZN01000002.1"/>
</dbReference>
<feature type="domain" description="Peptidase M48" evidence="8">
    <location>
        <begin position="78"/>
        <end position="250"/>
    </location>
</feature>
<dbReference type="CDD" id="cd07324">
    <property type="entry name" value="M48C_Oma1-like"/>
    <property type="match status" value="1"/>
</dbReference>
<evidence type="ECO:0000256" key="4">
    <source>
        <dbReference type="ARBA" id="ARBA00022833"/>
    </source>
</evidence>
<dbReference type="Pfam" id="PF01435">
    <property type="entry name" value="Peptidase_M48"/>
    <property type="match status" value="1"/>
</dbReference>
<comment type="cofactor">
    <cofactor evidence="6">
        <name>Zn(2+)</name>
        <dbReference type="ChEBI" id="CHEBI:29105"/>
    </cofactor>
    <text evidence="6">Binds 1 zinc ion per subunit.</text>
</comment>
<dbReference type="InterPro" id="IPR051156">
    <property type="entry name" value="Mito/Outer_Membr_Metalloprot"/>
</dbReference>
<keyword evidence="10" id="KW-1185">Reference proteome</keyword>
<keyword evidence="5 6" id="KW-0482">Metalloprotease</keyword>
<evidence type="ECO:0000256" key="3">
    <source>
        <dbReference type="ARBA" id="ARBA00022801"/>
    </source>
</evidence>
<dbReference type="GO" id="GO:0051603">
    <property type="term" value="P:proteolysis involved in protein catabolic process"/>
    <property type="evidence" value="ECO:0007669"/>
    <property type="project" value="TreeGrafter"/>
</dbReference>
<dbReference type="Gene3D" id="1.25.40.10">
    <property type="entry name" value="Tetratricopeptide repeat domain"/>
    <property type="match status" value="1"/>
</dbReference>
<feature type="signal peptide" evidence="7">
    <location>
        <begin position="1"/>
        <end position="22"/>
    </location>
</feature>
<organism evidence="9 10">
    <name type="scientific">Sphingomonas aerolata</name>
    <dbReference type="NCBI Taxonomy" id="185951"/>
    <lineage>
        <taxon>Bacteria</taxon>
        <taxon>Pseudomonadati</taxon>
        <taxon>Pseudomonadota</taxon>
        <taxon>Alphaproteobacteria</taxon>
        <taxon>Sphingomonadales</taxon>
        <taxon>Sphingomonadaceae</taxon>
        <taxon>Sphingomonas</taxon>
    </lineage>
</organism>
<keyword evidence="2" id="KW-0479">Metal-binding</keyword>
<evidence type="ECO:0000313" key="9">
    <source>
        <dbReference type="EMBL" id="PTM45615.1"/>
    </source>
</evidence>
<keyword evidence="1 6" id="KW-0645">Protease</keyword>
<accession>A0A2T4YQ24</accession>
<dbReference type="PANTHER" id="PTHR22726">
    <property type="entry name" value="METALLOENDOPEPTIDASE OMA1"/>
    <property type="match status" value="1"/>
</dbReference>
<keyword evidence="7" id="KW-0732">Signal</keyword>
<name>A0A2T4YQ24_9SPHN</name>
<dbReference type="InterPro" id="IPR001915">
    <property type="entry name" value="Peptidase_M48"/>
</dbReference>
<evidence type="ECO:0000259" key="8">
    <source>
        <dbReference type="Pfam" id="PF01435"/>
    </source>
</evidence>
<dbReference type="EMBL" id="PZZN01000002">
    <property type="protein sequence ID" value="PTM45615.1"/>
    <property type="molecule type" value="Genomic_DNA"/>
</dbReference>
<dbReference type="Gene3D" id="3.30.2010.10">
    <property type="entry name" value="Metalloproteases ('zincins'), catalytic domain"/>
    <property type="match status" value="1"/>
</dbReference>
<protein>
    <submittedName>
        <fullName evidence="9">Putative Zn-dependent protease</fullName>
    </submittedName>
</protein>
<dbReference type="Proteomes" id="UP000240996">
    <property type="component" value="Unassembled WGS sequence"/>
</dbReference>
<dbReference type="InterPro" id="IPR011990">
    <property type="entry name" value="TPR-like_helical_dom_sf"/>
</dbReference>
<dbReference type="PANTHER" id="PTHR22726:SF1">
    <property type="entry name" value="METALLOENDOPEPTIDASE OMA1, MITOCHONDRIAL"/>
    <property type="match status" value="1"/>
</dbReference>
<dbReference type="SUPFAM" id="SSF48452">
    <property type="entry name" value="TPR-like"/>
    <property type="match status" value="1"/>
</dbReference>
<proteinExistence type="inferred from homology"/>
<evidence type="ECO:0000256" key="2">
    <source>
        <dbReference type="ARBA" id="ARBA00022723"/>
    </source>
</evidence>
<dbReference type="AlphaFoldDB" id="A0A2T4YQ24"/>
<comment type="caution">
    <text evidence="9">The sequence shown here is derived from an EMBL/GenBank/DDBJ whole genome shotgun (WGS) entry which is preliminary data.</text>
</comment>
<evidence type="ECO:0000256" key="1">
    <source>
        <dbReference type="ARBA" id="ARBA00022670"/>
    </source>
</evidence>
<feature type="chain" id="PRO_5015691416" evidence="7">
    <location>
        <begin position="23"/>
        <end position="389"/>
    </location>
</feature>
<dbReference type="GO" id="GO:0016020">
    <property type="term" value="C:membrane"/>
    <property type="evidence" value="ECO:0007669"/>
    <property type="project" value="TreeGrafter"/>
</dbReference>
<gene>
    <name evidence="9" type="ORF">C8J24_1841</name>
</gene>
<evidence type="ECO:0000256" key="6">
    <source>
        <dbReference type="RuleBase" id="RU003983"/>
    </source>
</evidence>
<dbReference type="GO" id="GO:0004222">
    <property type="term" value="F:metalloendopeptidase activity"/>
    <property type="evidence" value="ECO:0007669"/>
    <property type="project" value="InterPro"/>
</dbReference>
<keyword evidence="3 6" id="KW-0378">Hydrolase</keyword>
<evidence type="ECO:0000256" key="5">
    <source>
        <dbReference type="ARBA" id="ARBA00023049"/>
    </source>
</evidence>
<keyword evidence="4 6" id="KW-0862">Zinc</keyword>
<evidence type="ECO:0000313" key="10">
    <source>
        <dbReference type="Proteomes" id="UP000240996"/>
    </source>
</evidence>